<keyword evidence="3" id="KW-1185">Reference proteome</keyword>
<feature type="transmembrane region" description="Helical" evidence="1">
    <location>
        <begin position="117"/>
        <end position="135"/>
    </location>
</feature>
<accession>A1WWM4</accession>
<sequence length="170" mass="18402">MSFEVIRGYVSEVGKAREAKSGRGTERFNVSVRDTEGQIRNLESVELFGSLGERLSTGASVVLVRHWDRRGRGRLVAGHVDGETEVHRFPAEFLGGWGIGICALLLSLGAVTTGWLGALLAVALAVPTGLPLVLVGQREVQVKFETYRILREEGLLGSEESISGSQQQRA</sequence>
<dbReference type="Proteomes" id="UP000000647">
    <property type="component" value="Chromosome"/>
</dbReference>
<keyword evidence="1" id="KW-0812">Transmembrane</keyword>
<proteinExistence type="predicted"/>
<dbReference type="KEGG" id="hha:Hhal_1319"/>
<dbReference type="AlphaFoldDB" id="A1WWM4"/>
<evidence type="ECO:0000256" key="1">
    <source>
        <dbReference type="SAM" id="Phobius"/>
    </source>
</evidence>
<dbReference type="EMBL" id="CP000544">
    <property type="protein sequence ID" value="ABM62086.1"/>
    <property type="molecule type" value="Genomic_DNA"/>
</dbReference>
<feature type="transmembrane region" description="Helical" evidence="1">
    <location>
        <begin position="93"/>
        <end position="111"/>
    </location>
</feature>
<dbReference type="STRING" id="349124.Hhal_1319"/>
<name>A1WWM4_HALHL</name>
<gene>
    <name evidence="2" type="ordered locus">Hhal_1319</name>
</gene>
<keyword evidence="1" id="KW-1133">Transmembrane helix</keyword>
<organism evidence="2 3">
    <name type="scientific">Halorhodospira halophila (strain DSM 244 / SL1)</name>
    <name type="common">Ectothiorhodospira halophila (strain DSM 244 / SL1)</name>
    <dbReference type="NCBI Taxonomy" id="349124"/>
    <lineage>
        <taxon>Bacteria</taxon>
        <taxon>Pseudomonadati</taxon>
        <taxon>Pseudomonadota</taxon>
        <taxon>Gammaproteobacteria</taxon>
        <taxon>Chromatiales</taxon>
        <taxon>Ectothiorhodospiraceae</taxon>
        <taxon>Halorhodospira</taxon>
    </lineage>
</organism>
<evidence type="ECO:0000313" key="3">
    <source>
        <dbReference type="Proteomes" id="UP000000647"/>
    </source>
</evidence>
<dbReference type="HOGENOM" id="CLU_1568567_0_0_6"/>
<reference evidence="2 3" key="2">
    <citation type="journal article" date="2013" name="Stand. Genomic Sci.">
        <title>Complete genome sequence of Halorhodospira halophila SL1.</title>
        <authorList>
            <person name="Challacombe J.F."/>
            <person name="Majid S."/>
            <person name="Deole R."/>
            <person name="Brettin T.S."/>
            <person name="Bruce D."/>
            <person name="Delano S.F."/>
            <person name="Detter J.C."/>
            <person name="Gleasner C.D."/>
            <person name="Han C.S."/>
            <person name="Misra M."/>
            <person name="Reitenga K.G."/>
            <person name="Mikhailova N."/>
            <person name="Woyke T."/>
            <person name="Pitluck S."/>
            <person name="Nolan M."/>
            <person name="Land M.L."/>
            <person name="Saunders E."/>
            <person name="Tapia R."/>
            <person name="Lapidus A."/>
            <person name="Ivanova N."/>
            <person name="Hoff W.D."/>
        </authorList>
    </citation>
    <scope>NUCLEOTIDE SEQUENCE [LARGE SCALE GENOMIC DNA]</scope>
    <source>
        <strain evidence="3">DSM 244 / SL1</strain>
    </source>
</reference>
<protein>
    <submittedName>
        <fullName evidence="2">Uncharacterized protein</fullName>
    </submittedName>
</protein>
<evidence type="ECO:0000313" key="2">
    <source>
        <dbReference type="EMBL" id="ABM62086.1"/>
    </source>
</evidence>
<keyword evidence="1" id="KW-0472">Membrane</keyword>
<reference evidence="3" key="1">
    <citation type="submission" date="2006-12" db="EMBL/GenBank/DDBJ databases">
        <title>Complete sequence of Halorhodospira halophila SL1.</title>
        <authorList>
            <consortium name="US DOE Joint Genome Institute"/>
            <person name="Copeland A."/>
            <person name="Lucas S."/>
            <person name="Lapidus A."/>
            <person name="Barry K."/>
            <person name="Detter J.C."/>
            <person name="Glavina del Rio T."/>
            <person name="Hammon N."/>
            <person name="Israni S."/>
            <person name="Dalin E."/>
            <person name="Tice H."/>
            <person name="Pitluck S."/>
            <person name="Saunders E."/>
            <person name="Brettin T."/>
            <person name="Bruce D."/>
            <person name="Han C."/>
            <person name="Tapia R."/>
            <person name="Schmutz J."/>
            <person name="Larimer F."/>
            <person name="Land M."/>
            <person name="Hauser L."/>
            <person name="Kyrpides N."/>
            <person name="Mikhailova N."/>
            <person name="Hoff W."/>
            <person name="Richardson P."/>
        </authorList>
    </citation>
    <scope>NUCLEOTIDE SEQUENCE [LARGE SCALE GENOMIC DNA]</scope>
    <source>
        <strain evidence="3">DSM 244 / SL1</strain>
    </source>
</reference>
<dbReference type="RefSeq" id="WP_011814108.1">
    <property type="nucleotide sequence ID" value="NC_008789.1"/>
</dbReference>